<dbReference type="Proteomes" id="UP001434883">
    <property type="component" value="Unassembled WGS sequence"/>
</dbReference>
<evidence type="ECO:0000256" key="5">
    <source>
        <dbReference type="ARBA" id="ARBA00022786"/>
    </source>
</evidence>
<feature type="region of interest" description="Disordered" evidence="8">
    <location>
        <begin position="85"/>
        <end position="104"/>
    </location>
</feature>
<dbReference type="PROSITE" id="PS50089">
    <property type="entry name" value="ZF_RING_2"/>
    <property type="match status" value="1"/>
</dbReference>
<evidence type="ECO:0000259" key="9">
    <source>
        <dbReference type="PROSITE" id="PS50089"/>
    </source>
</evidence>
<evidence type="ECO:0000256" key="2">
    <source>
        <dbReference type="ARBA" id="ARBA00022723"/>
    </source>
</evidence>
<dbReference type="PROSITE" id="PS51873">
    <property type="entry name" value="TRIAD"/>
    <property type="match status" value="1"/>
</dbReference>
<dbReference type="InterPro" id="IPR044066">
    <property type="entry name" value="TRIAD_supradom"/>
</dbReference>
<feature type="domain" description="RING-type" evidence="10">
    <location>
        <begin position="155"/>
        <end position="302"/>
    </location>
</feature>
<protein>
    <submittedName>
        <fullName evidence="11">Uncharacterized protein</fullName>
    </submittedName>
</protein>
<dbReference type="PANTHER" id="PTHR16004">
    <property type="entry name" value="RING FINGER PROTEIN 31-RELATED"/>
    <property type="match status" value="1"/>
</dbReference>
<evidence type="ECO:0000256" key="3">
    <source>
        <dbReference type="ARBA" id="ARBA00022737"/>
    </source>
</evidence>
<reference evidence="11 12" key="1">
    <citation type="submission" date="2021-06" db="EMBL/GenBank/DDBJ databases">
        <authorList>
            <person name="Palmer J.M."/>
        </authorList>
    </citation>
    <scope>NUCLEOTIDE SEQUENCE [LARGE SCALE GENOMIC DNA]</scope>
    <source>
        <strain evidence="11 12">XC_2019</strain>
        <tissue evidence="11">Muscle</tissue>
    </source>
</reference>
<feature type="compositionally biased region" description="Polar residues" evidence="8">
    <location>
        <begin position="91"/>
        <end position="100"/>
    </location>
</feature>
<sequence>CSLAFHPCPVPVKLALLCPSRPDVMTLPLAPRPWFYLTVYSVWFCLTHLLWTGEVNSVHPAGVPLTEALSRMMGALSLDRDRQSELAQHGSGAQSPQSGPATEADLRKMSDAGLSPDQAAVFLALITMNGRSFNTDDVIEAVQHNQDFPSALKFLTHTCPICHDQVSFSKIITMTHCSCFLCQSCFTSFFSVAIKERSVDQLTCPQCGQPEIRGQGVLEESVDYFNLLDTQIRHFLPPDVHELFQRKLRDRALQEMPNFCWCAHCSFGMLHESDRLRMDCPSCKKSTCSQCRSPVRHVHMNT</sequence>
<evidence type="ECO:0000256" key="6">
    <source>
        <dbReference type="ARBA" id="ARBA00022833"/>
    </source>
</evidence>
<comment type="caution">
    <text evidence="11">The sequence shown here is derived from an EMBL/GenBank/DDBJ whole genome shotgun (WGS) entry which is preliminary data.</text>
</comment>
<keyword evidence="4 7" id="KW-0863">Zinc-finger</keyword>
<keyword evidence="2" id="KW-0479">Metal-binding</keyword>
<gene>
    <name evidence="11" type="ORF">XENOCAPTIV_018554</name>
</gene>
<evidence type="ECO:0000259" key="10">
    <source>
        <dbReference type="PROSITE" id="PS51873"/>
    </source>
</evidence>
<keyword evidence="12" id="KW-1185">Reference proteome</keyword>
<dbReference type="InterPro" id="IPR013083">
    <property type="entry name" value="Znf_RING/FYVE/PHD"/>
</dbReference>
<dbReference type="Gene3D" id="3.30.40.10">
    <property type="entry name" value="Zinc/RING finger domain, C3HC4 (zinc finger)"/>
    <property type="match status" value="1"/>
</dbReference>
<organism evidence="11 12">
    <name type="scientific">Xenoophorus captivus</name>
    <dbReference type="NCBI Taxonomy" id="1517983"/>
    <lineage>
        <taxon>Eukaryota</taxon>
        <taxon>Metazoa</taxon>
        <taxon>Chordata</taxon>
        <taxon>Craniata</taxon>
        <taxon>Vertebrata</taxon>
        <taxon>Euteleostomi</taxon>
        <taxon>Actinopterygii</taxon>
        <taxon>Neopterygii</taxon>
        <taxon>Teleostei</taxon>
        <taxon>Neoteleostei</taxon>
        <taxon>Acanthomorphata</taxon>
        <taxon>Ovalentaria</taxon>
        <taxon>Atherinomorphae</taxon>
        <taxon>Cyprinodontiformes</taxon>
        <taxon>Goodeidae</taxon>
        <taxon>Xenoophorus</taxon>
    </lineage>
</organism>
<evidence type="ECO:0000256" key="1">
    <source>
        <dbReference type="ARBA" id="ARBA00022679"/>
    </source>
</evidence>
<dbReference type="EMBL" id="JAHRIN010054313">
    <property type="protein sequence ID" value="MEQ2210746.1"/>
    <property type="molecule type" value="Genomic_DNA"/>
</dbReference>
<dbReference type="InterPro" id="IPR002867">
    <property type="entry name" value="IBR_dom"/>
</dbReference>
<name>A0ABV0RS53_9TELE</name>
<dbReference type="InterPro" id="IPR026254">
    <property type="entry name" value="RNF31-like"/>
</dbReference>
<evidence type="ECO:0000313" key="11">
    <source>
        <dbReference type="EMBL" id="MEQ2210746.1"/>
    </source>
</evidence>
<feature type="non-terminal residue" evidence="11">
    <location>
        <position position="1"/>
    </location>
</feature>
<dbReference type="Pfam" id="PF01485">
    <property type="entry name" value="IBR"/>
    <property type="match status" value="1"/>
</dbReference>
<dbReference type="SUPFAM" id="SSF57850">
    <property type="entry name" value="RING/U-box"/>
    <property type="match status" value="2"/>
</dbReference>
<evidence type="ECO:0000256" key="7">
    <source>
        <dbReference type="PROSITE-ProRule" id="PRU00175"/>
    </source>
</evidence>
<proteinExistence type="predicted"/>
<evidence type="ECO:0000256" key="4">
    <source>
        <dbReference type="ARBA" id="ARBA00022771"/>
    </source>
</evidence>
<dbReference type="InterPro" id="IPR001841">
    <property type="entry name" value="Znf_RING"/>
</dbReference>
<keyword evidence="6" id="KW-0862">Zinc</keyword>
<keyword evidence="1" id="KW-0808">Transferase</keyword>
<dbReference type="PANTHER" id="PTHR16004:SF3">
    <property type="entry name" value="E3 UBIQUITIN-PROTEIN LIGASE RNF31"/>
    <property type="match status" value="1"/>
</dbReference>
<feature type="domain" description="RING-type" evidence="9">
    <location>
        <begin position="159"/>
        <end position="207"/>
    </location>
</feature>
<keyword evidence="5" id="KW-0833">Ubl conjugation pathway</keyword>
<accession>A0ABV0RS53</accession>
<keyword evidence="3" id="KW-0677">Repeat</keyword>
<evidence type="ECO:0000256" key="8">
    <source>
        <dbReference type="SAM" id="MobiDB-lite"/>
    </source>
</evidence>
<evidence type="ECO:0000313" key="12">
    <source>
        <dbReference type="Proteomes" id="UP001434883"/>
    </source>
</evidence>